<dbReference type="EMBL" id="OV170230">
    <property type="protein sequence ID" value="CAH0714784.1"/>
    <property type="molecule type" value="Genomic_DNA"/>
</dbReference>
<feature type="region of interest" description="Disordered" evidence="1">
    <location>
        <begin position="642"/>
        <end position="688"/>
    </location>
</feature>
<keyword evidence="4" id="KW-1185">Reference proteome</keyword>
<evidence type="ECO:0000313" key="4">
    <source>
        <dbReference type="Proteomes" id="UP000838878"/>
    </source>
</evidence>
<dbReference type="Proteomes" id="UP000838878">
    <property type="component" value="Chromosome 10"/>
</dbReference>
<protein>
    <submittedName>
        <fullName evidence="3">Uncharacterized protein</fullName>
    </submittedName>
</protein>
<feature type="compositionally biased region" description="Polar residues" evidence="1">
    <location>
        <begin position="1260"/>
        <end position="1271"/>
    </location>
</feature>
<gene>
    <name evidence="3" type="ORF">BINO364_LOCUS1801</name>
</gene>
<feature type="compositionally biased region" description="Polar residues" evidence="1">
    <location>
        <begin position="829"/>
        <end position="840"/>
    </location>
</feature>
<dbReference type="OrthoDB" id="6382824at2759"/>
<feature type="compositionally biased region" description="Low complexity" evidence="1">
    <location>
        <begin position="1195"/>
        <end position="1213"/>
    </location>
</feature>
<reference evidence="3" key="1">
    <citation type="submission" date="2021-12" db="EMBL/GenBank/DDBJ databases">
        <authorList>
            <person name="Martin H S."/>
        </authorList>
    </citation>
    <scope>NUCLEOTIDE SEQUENCE</scope>
</reference>
<feature type="region of interest" description="Disordered" evidence="1">
    <location>
        <begin position="1191"/>
        <end position="1340"/>
    </location>
</feature>
<accession>A0A8J9U7W0</accession>
<feature type="region of interest" description="Disordered" evidence="1">
    <location>
        <begin position="994"/>
        <end position="1029"/>
    </location>
</feature>
<name>A0A8J9U7W0_9NEOP</name>
<feature type="compositionally biased region" description="Low complexity" evidence="1">
    <location>
        <begin position="805"/>
        <end position="814"/>
    </location>
</feature>
<feature type="compositionally biased region" description="Acidic residues" evidence="1">
    <location>
        <begin position="1291"/>
        <end position="1301"/>
    </location>
</feature>
<feature type="compositionally biased region" description="Basic and acidic residues" evidence="1">
    <location>
        <begin position="848"/>
        <end position="874"/>
    </location>
</feature>
<feature type="non-terminal residue" evidence="3">
    <location>
        <position position="1778"/>
    </location>
</feature>
<feature type="region of interest" description="Disordered" evidence="1">
    <location>
        <begin position="319"/>
        <end position="341"/>
    </location>
</feature>
<proteinExistence type="predicted"/>
<feature type="compositionally biased region" description="Basic and acidic residues" evidence="1">
    <location>
        <begin position="1234"/>
        <end position="1257"/>
    </location>
</feature>
<feature type="region of interest" description="Disordered" evidence="1">
    <location>
        <begin position="801"/>
        <end position="913"/>
    </location>
</feature>
<feature type="region of interest" description="Disordered" evidence="1">
    <location>
        <begin position="538"/>
        <end position="562"/>
    </location>
</feature>
<feature type="compositionally biased region" description="Basic and acidic residues" evidence="1">
    <location>
        <begin position="1310"/>
        <end position="1328"/>
    </location>
</feature>
<feature type="region of interest" description="Disordered" evidence="1">
    <location>
        <begin position="703"/>
        <end position="745"/>
    </location>
</feature>
<evidence type="ECO:0000256" key="1">
    <source>
        <dbReference type="SAM" id="MobiDB-lite"/>
    </source>
</evidence>
<evidence type="ECO:0000256" key="2">
    <source>
        <dbReference type="SAM" id="SignalP"/>
    </source>
</evidence>
<feature type="compositionally biased region" description="Polar residues" evidence="1">
    <location>
        <begin position="705"/>
        <end position="730"/>
    </location>
</feature>
<feature type="compositionally biased region" description="Basic and acidic residues" evidence="1">
    <location>
        <begin position="1273"/>
        <end position="1290"/>
    </location>
</feature>
<keyword evidence="2" id="KW-0732">Signal</keyword>
<feature type="region of interest" description="Disordered" evidence="1">
    <location>
        <begin position="1453"/>
        <end position="1490"/>
    </location>
</feature>
<feature type="compositionally biased region" description="Low complexity" evidence="1">
    <location>
        <begin position="651"/>
        <end position="667"/>
    </location>
</feature>
<evidence type="ECO:0000313" key="3">
    <source>
        <dbReference type="EMBL" id="CAH0714784.1"/>
    </source>
</evidence>
<feature type="signal peptide" evidence="2">
    <location>
        <begin position="1"/>
        <end position="18"/>
    </location>
</feature>
<feature type="compositionally biased region" description="Polar residues" evidence="1">
    <location>
        <begin position="1453"/>
        <end position="1464"/>
    </location>
</feature>
<feature type="compositionally biased region" description="Polar residues" evidence="1">
    <location>
        <begin position="997"/>
        <end position="1025"/>
    </location>
</feature>
<feature type="compositionally biased region" description="Polar residues" evidence="1">
    <location>
        <begin position="1472"/>
        <end position="1488"/>
    </location>
</feature>
<feature type="chain" id="PRO_5035449621" evidence="2">
    <location>
        <begin position="19"/>
        <end position="1778"/>
    </location>
</feature>
<sequence length="1778" mass="202109">MALKVIAFVALIAVYSTAKEQTRWSRQISSYTSDISDWVPLSGPLEKELPQIKRQAVAEPRILSEPFPGFIRPTGFSQDGFPSRSFYNAPANRQLYLQSVPSAPQNYLSDQGFSQGLRFGLTQPNFPLSQGFISPQFNFDSVPQLKARPLPSINPVKFENSVKMINPIPAPIKPFITQAPKTKPEIPKYIDGYRAENNSDYNFDKRKLQSLPKIKFEDTNKSKETGLSSNPKVEREEVQLLYMPLESLNRGQFNFRSPLTTAQLLNTEFFNQNQRPNPIIQNLEGEFQRPVKSQDSFNSQEFLTSFNRQLHEMDTFPRFSTMTSPFPTNAPTTPKPKKLKPHQPPLAIFLTQEAKKEDEIKVGDVLNSLKSASTVAVLDSVNPLNAPKVFIGPSSLTPPENFVKFELPYLSNIENIDKKLRQLPFFVAPLSYNTPQGFAKIPFPSPHVGSVVINSLIKDTSSPSTTTTAANVYSNPHPNYYNQQTIYKQEQKPITQKPKISYYSTTSPNINSPNYEQNYYSIEPQSVSSLRPLKESEFSYTTESTPTKSGSYFISNRGNQYNVPQSFPKETNYKPQEPPKTVNIFKPESTTTQRTTITSTTKLPSTYPSQLLETHNPYSINQAFHFSTPLDYHNFFEEYKEPYSTHGKNQSPSSTPIPTTSPSTSTTKLEEEPTQPPTYQPNRQSQAQPNYLQNYSPEIHHENENQNLRYPTYNTNDYGTKTETAPQTEYSHSSQSSSGDNTQTISNTNVFEENTKNFGTQSPTYDNYTEVVNNIPETPFVNIQSTKSSEYNQYDIDYNSQDIHSSTTSTTTTRRTTRTRGRPRYPTTKSDSGEYSTRATVTRRPLRERKPLPPRTRYEPNRITSEKPTRKPFDSSENTTKSSRIRTRGRIQFKPTDTEETYTKRNKNNGKENDLAYQRDVLHQNYPVTLMERTSTADIEAITEPAERGISTNNIEISKNFDTEDAYSNDNPSITEPIHTESKDVPQQFTAAIDPVSETSYVPNFSSPNKEYSYEPQNAGSQDATSYDEVREENYSVQTSPEYKTEDHQYDLISSRPTSPVTEQNVPIYSINDEFQPNKQHDISTQPEGEENTGIVGPDVGQEQEQEENIVETTPSYNRVRVRPGVIRQYHQASTESGALKSERRKPLQAITYRPAFDKRRTTMRIEEIEADLKTKQVHIRPEFKDYKQPVYKPESTTESISTSSTTEATTRRGQFRRRRPAYSTTTENTVTRRTYEVKNRFRGRRPTEKPTEKPEEQVDVTTTTTKNNLYSRYRDRPRLSERYNKKPETETDDQVSEDQDSNYSINRPKYAEPESEHWSPKISKDSFKPFNPNNIAGDTKTETGEVKLKDDELDIITAKNEFEDILISVTPAYNNRQQKKIPDIPPTLEALVEQSKVTKSDSGDNMSTFESMLEEVMKSLEEQDENEYTGNVMKHKGGEIGEIPPERIISSGENYSLKPTTPVQDEVTAPETENTSSPNSTEVTTQTNRRRGFWKRVKKVRPASEEIEVAESQYYSNVVNRLGQSVQKGALEKSGKGNTKIVVTTYKPNYQFLKDFFETDDEDQVDVIPNFEIPKISAVESSSEVANETLPTPKSDIKSTNSTEKVNPGDMDLGTGSPDPTLEDTAYYTEPTESTNADIDRSDGLSLMDYLFGETSEHKEIIKNETTKLLETTPIAKLEAKTEITKAKATTESNYMPDEFTAETANEENVTEMDIQRITRDDSNEYVTEKSVKVETSSVSSFMNPSDVVSTSMSTEVSHETEICFRGRCIKTNKNIL</sequence>
<feature type="region of interest" description="Disordered" evidence="1">
    <location>
        <begin position="1583"/>
        <end position="1620"/>
    </location>
</feature>
<organism evidence="3 4">
    <name type="scientific">Brenthis ino</name>
    <name type="common">lesser marbled fritillary</name>
    <dbReference type="NCBI Taxonomy" id="405034"/>
    <lineage>
        <taxon>Eukaryota</taxon>
        <taxon>Metazoa</taxon>
        <taxon>Ecdysozoa</taxon>
        <taxon>Arthropoda</taxon>
        <taxon>Hexapoda</taxon>
        <taxon>Insecta</taxon>
        <taxon>Pterygota</taxon>
        <taxon>Neoptera</taxon>
        <taxon>Endopterygota</taxon>
        <taxon>Lepidoptera</taxon>
        <taxon>Glossata</taxon>
        <taxon>Ditrysia</taxon>
        <taxon>Papilionoidea</taxon>
        <taxon>Nymphalidae</taxon>
        <taxon>Heliconiinae</taxon>
        <taxon>Argynnini</taxon>
        <taxon>Brenthis</taxon>
    </lineage>
</organism>